<dbReference type="Proteomes" id="UP000265520">
    <property type="component" value="Unassembled WGS sequence"/>
</dbReference>
<evidence type="ECO:0000313" key="2">
    <source>
        <dbReference type="Proteomes" id="UP000265520"/>
    </source>
</evidence>
<accession>A0A392MMG2</accession>
<sequence>MLLQPSNSLEDYCSDLKLNIDDTQPIKYYICSSLDKQFCNGFVNDGATFVITDDLRVFPNSVDNTSFSMLQRIGIKHTSVKKITVNVTKEKVLDMLKCCLVSKSTLTDMFLGMKPNHGLLSMMFCSDIEKANDIQITVKLVIRKSDRKILYAEGGRDFADFLISFLTFPLGGVVRMFGGNCSLGSIDALYKSILDLDEKIYFVTQEAKNRIVDPHLAPQFKIRNQILPIHTKAVFVERNNECFVKGPRTYIATDDLVVIESSPTSVLNLINNFQTPFEDLKEKVINIGVNECLSILKASLNSTSALTNGLGHL</sequence>
<dbReference type="PANTHER" id="PTHR33103:SF43">
    <property type="entry name" value="DUF674 FAMILY PROTEIN"/>
    <property type="match status" value="1"/>
</dbReference>
<name>A0A392MMG2_9FABA</name>
<keyword evidence="2" id="KW-1185">Reference proteome</keyword>
<protein>
    <submittedName>
        <fullName evidence="1">DUF674 family protein</fullName>
    </submittedName>
</protein>
<comment type="caution">
    <text evidence="1">The sequence shown here is derived from an EMBL/GenBank/DDBJ whole genome shotgun (WGS) entry which is preliminary data.</text>
</comment>
<dbReference type="AlphaFoldDB" id="A0A392MMG2"/>
<organism evidence="1 2">
    <name type="scientific">Trifolium medium</name>
    <dbReference type="NCBI Taxonomy" id="97028"/>
    <lineage>
        <taxon>Eukaryota</taxon>
        <taxon>Viridiplantae</taxon>
        <taxon>Streptophyta</taxon>
        <taxon>Embryophyta</taxon>
        <taxon>Tracheophyta</taxon>
        <taxon>Spermatophyta</taxon>
        <taxon>Magnoliopsida</taxon>
        <taxon>eudicotyledons</taxon>
        <taxon>Gunneridae</taxon>
        <taxon>Pentapetalae</taxon>
        <taxon>rosids</taxon>
        <taxon>fabids</taxon>
        <taxon>Fabales</taxon>
        <taxon>Fabaceae</taxon>
        <taxon>Papilionoideae</taxon>
        <taxon>50 kb inversion clade</taxon>
        <taxon>NPAAA clade</taxon>
        <taxon>Hologalegina</taxon>
        <taxon>IRL clade</taxon>
        <taxon>Trifolieae</taxon>
        <taxon>Trifolium</taxon>
    </lineage>
</organism>
<feature type="non-terminal residue" evidence="1">
    <location>
        <position position="313"/>
    </location>
</feature>
<proteinExistence type="predicted"/>
<gene>
    <name evidence="1" type="ORF">A2U01_0009278</name>
</gene>
<dbReference type="EMBL" id="LXQA010014087">
    <property type="protein sequence ID" value="MCH88393.1"/>
    <property type="molecule type" value="Genomic_DNA"/>
</dbReference>
<dbReference type="Pfam" id="PF05056">
    <property type="entry name" value="DUF674"/>
    <property type="match status" value="3"/>
</dbReference>
<evidence type="ECO:0000313" key="1">
    <source>
        <dbReference type="EMBL" id="MCH88393.1"/>
    </source>
</evidence>
<dbReference type="InterPro" id="IPR007750">
    <property type="entry name" value="DUF674"/>
</dbReference>
<dbReference type="PANTHER" id="PTHR33103">
    <property type="entry name" value="OS01G0153900 PROTEIN"/>
    <property type="match status" value="1"/>
</dbReference>
<reference evidence="1 2" key="1">
    <citation type="journal article" date="2018" name="Front. Plant Sci.">
        <title>Red Clover (Trifolium pratense) and Zigzag Clover (T. medium) - A Picture of Genomic Similarities and Differences.</title>
        <authorList>
            <person name="Dluhosova J."/>
            <person name="Istvanek J."/>
            <person name="Nedelnik J."/>
            <person name="Repkova J."/>
        </authorList>
    </citation>
    <scope>NUCLEOTIDE SEQUENCE [LARGE SCALE GENOMIC DNA]</scope>
    <source>
        <strain evidence="2">cv. 10/8</strain>
        <tissue evidence="1">Leaf</tissue>
    </source>
</reference>